<evidence type="ECO:0000259" key="3">
    <source>
        <dbReference type="PROSITE" id="PS51898"/>
    </source>
</evidence>
<gene>
    <name evidence="4" type="ORF">SDENCHOL_11224</name>
</gene>
<sequence>MLDEITLDVIDGIRAAKLKEATKSTTNRYLALIRAVLIRARDEWEWGDKVPKIRLFKEAANRERSLTKEQAKRLLDELPEHQREMVLFSLATGLRQGNVLKLSWSQVNLDQDHAWIPGWQSKNRRPITVPLNEMALSVLRRQFGKHHERVFTYEGKPLTVANTKAWRAALKRAGIENFRWHDLRHTWAT</sequence>
<dbReference type="InterPro" id="IPR050090">
    <property type="entry name" value="Tyrosine_recombinase_XerCD"/>
</dbReference>
<evidence type="ECO:0000256" key="1">
    <source>
        <dbReference type="ARBA" id="ARBA00022908"/>
    </source>
</evidence>
<dbReference type="InterPro" id="IPR013762">
    <property type="entry name" value="Integrase-like_cat_sf"/>
</dbReference>
<dbReference type="GO" id="GO:0003677">
    <property type="term" value="F:DNA binding"/>
    <property type="evidence" value="ECO:0007669"/>
    <property type="project" value="InterPro"/>
</dbReference>
<dbReference type="GO" id="GO:0006310">
    <property type="term" value="P:DNA recombination"/>
    <property type="evidence" value="ECO:0007669"/>
    <property type="project" value="UniProtKB-KW"/>
</dbReference>
<dbReference type="AlphaFoldDB" id="A0A7Z7MV05"/>
<dbReference type="EMBL" id="LT837803">
    <property type="protein sequence ID" value="SMB25196.1"/>
    <property type="molecule type" value="Genomic_DNA"/>
</dbReference>
<organism evidence="4 5">
    <name type="scientific">Sterolibacterium denitrificans</name>
    <dbReference type="NCBI Taxonomy" id="157592"/>
    <lineage>
        <taxon>Bacteria</taxon>
        <taxon>Pseudomonadati</taxon>
        <taxon>Pseudomonadota</taxon>
        <taxon>Betaproteobacteria</taxon>
        <taxon>Nitrosomonadales</taxon>
        <taxon>Sterolibacteriaceae</taxon>
        <taxon>Sterolibacterium</taxon>
    </lineage>
</organism>
<reference evidence="4" key="1">
    <citation type="submission" date="2017-03" db="EMBL/GenBank/DDBJ databases">
        <authorList>
            <consortium name="AG Boll"/>
        </authorList>
    </citation>
    <scope>NUCLEOTIDE SEQUENCE [LARGE SCALE GENOMIC DNA]</scope>
    <source>
        <strain evidence="4">Chol</strain>
    </source>
</reference>
<dbReference type="Gene3D" id="1.10.443.10">
    <property type="entry name" value="Intergrase catalytic core"/>
    <property type="match status" value="1"/>
</dbReference>
<name>A0A7Z7MV05_9PROT</name>
<dbReference type="Pfam" id="PF00589">
    <property type="entry name" value="Phage_integrase"/>
    <property type="match status" value="1"/>
</dbReference>
<keyword evidence="2" id="KW-0233">DNA recombination</keyword>
<dbReference type="InterPro" id="IPR011010">
    <property type="entry name" value="DNA_brk_join_enz"/>
</dbReference>
<dbReference type="RefSeq" id="WP_231912921.1">
    <property type="nucleotide sequence ID" value="NZ_LT837803.1"/>
</dbReference>
<dbReference type="PANTHER" id="PTHR30349:SF64">
    <property type="entry name" value="PROPHAGE INTEGRASE INTD-RELATED"/>
    <property type="match status" value="1"/>
</dbReference>
<evidence type="ECO:0000313" key="4">
    <source>
        <dbReference type="EMBL" id="SMB25196.1"/>
    </source>
</evidence>
<dbReference type="SUPFAM" id="SSF56349">
    <property type="entry name" value="DNA breaking-rejoining enzymes"/>
    <property type="match status" value="1"/>
</dbReference>
<dbReference type="PANTHER" id="PTHR30349">
    <property type="entry name" value="PHAGE INTEGRASE-RELATED"/>
    <property type="match status" value="1"/>
</dbReference>
<evidence type="ECO:0000313" key="5">
    <source>
        <dbReference type="Proteomes" id="UP000242886"/>
    </source>
</evidence>
<proteinExistence type="predicted"/>
<keyword evidence="1" id="KW-0229">DNA integration</keyword>
<evidence type="ECO:0000256" key="2">
    <source>
        <dbReference type="ARBA" id="ARBA00023172"/>
    </source>
</evidence>
<dbReference type="InterPro" id="IPR002104">
    <property type="entry name" value="Integrase_catalytic"/>
</dbReference>
<protein>
    <submittedName>
        <fullName evidence="4">Prophage DLP12 integrase</fullName>
    </submittedName>
</protein>
<keyword evidence="5" id="KW-1185">Reference proteome</keyword>
<feature type="domain" description="Tyr recombinase" evidence="3">
    <location>
        <begin position="61"/>
        <end position="189"/>
    </location>
</feature>
<accession>A0A7Z7MV05</accession>
<dbReference type="PROSITE" id="PS51898">
    <property type="entry name" value="TYR_RECOMBINASE"/>
    <property type="match status" value="1"/>
</dbReference>
<dbReference type="Proteomes" id="UP000242886">
    <property type="component" value="Chromosome SDENCHOL"/>
</dbReference>
<dbReference type="GO" id="GO:0015074">
    <property type="term" value="P:DNA integration"/>
    <property type="evidence" value="ECO:0007669"/>
    <property type="project" value="UniProtKB-KW"/>
</dbReference>
<dbReference type="CDD" id="cd00796">
    <property type="entry name" value="INT_Rci_Hp1_C"/>
    <property type="match status" value="1"/>
</dbReference>